<accession>A0A0A2DPS9</accession>
<evidence type="ECO:0000313" key="1">
    <source>
        <dbReference type="EMBL" id="KGM18861.1"/>
    </source>
</evidence>
<sequence length="178" mass="20039">MARDGEAGIADCRFISRQQRLPFGKEEIKRLFNNFFAIALLIESRQLPMTSGGSHLSKLVSEMIPAIGQLWSECMPVGDDQPSRKAVRNRVGRLAESLYQHFIDGGANNPAQAETIVAHLGGFIAACDAKAPGDPYSPTQFFVLEHELRECHRVRQQDIREGRQLIREHRTQHPQQAH</sequence>
<protein>
    <submittedName>
        <fullName evidence="1">Uncharacterized protein</fullName>
    </submittedName>
</protein>
<name>A0A0A2DPS9_9CORY</name>
<organism evidence="1 2">
    <name type="scientific">Corynebacterium auriscanis</name>
    <dbReference type="NCBI Taxonomy" id="99807"/>
    <lineage>
        <taxon>Bacteria</taxon>
        <taxon>Bacillati</taxon>
        <taxon>Actinomycetota</taxon>
        <taxon>Actinomycetes</taxon>
        <taxon>Mycobacteriales</taxon>
        <taxon>Corynebacteriaceae</taxon>
        <taxon>Corynebacterium</taxon>
    </lineage>
</organism>
<comment type="caution">
    <text evidence="1">The sequence shown here is derived from an EMBL/GenBank/DDBJ whole genome shotgun (WGS) entry which is preliminary data.</text>
</comment>
<evidence type="ECO:0000313" key="2">
    <source>
        <dbReference type="Proteomes" id="UP000030145"/>
    </source>
</evidence>
<dbReference type="AlphaFoldDB" id="A0A0A2DPS9"/>
<reference evidence="1 2" key="1">
    <citation type="submission" date="2014-10" db="EMBL/GenBank/DDBJ databases">
        <title>Whole Genome sequence of Corynebacterium auriscanis strain CIP 106629.</title>
        <authorList>
            <person name="Hassan S.S."/>
            <person name="Jamal S.B."/>
            <person name="Tiwari S."/>
            <person name="Oliveira L.D.C."/>
            <person name="Souza F."/>
            <person name="Mariano D.C."/>
            <person name="Almeida S."/>
            <person name="Dorella F."/>
            <person name="Pereira F."/>
            <person name="Carvalho A."/>
            <person name="Leal C.A."/>
            <person name="Soares S.D.C."/>
            <person name="Figueiredo H.C."/>
            <person name="Silva A."/>
            <person name="Azevedo V.A."/>
        </authorList>
    </citation>
    <scope>NUCLEOTIDE SEQUENCE [LARGE SCALE GENOMIC DNA]</scope>
    <source>
        <strain evidence="1 2">CIP 106629</strain>
    </source>
</reference>
<dbReference type="EMBL" id="JRVJ01000004">
    <property type="protein sequence ID" value="KGM18861.1"/>
    <property type="molecule type" value="Genomic_DNA"/>
</dbReference>
<gene>
    <name evidence="1" type="ORF">MA47_04380</name>
</gene>
<dbReference type="Proteomes" id="UP000030145">
    <property type="component" value="Unassembled WGS sequence"/>
</dbReference>
<proteinExistence type="predicted"/>
<keyword evidence="2" id="KW-1185">Reference proteome</keyword>